<dbReference type="EMBL" id="JACSRA010000015">
    <property type="protein sequence ID" value="MBD7911779.1"/>
    <property type="molecule type" value="Genomic_DNA"/>
</dbReference>
<dbReference type="RefSeq" id="WP_191768681.1">
    <property type="nucleotide sequence ID" value="NZ_JACSRA010000015.1"/>
</dbReference>
<comment type="caution">
    <text evidence="1">The sequence shown here is derived from an EMBL/GenBank/DDBJ whole genome shotgun (WGS) entry which is preliminary data.</text>
</comment>
<evidence type="ECO:0008006" key="3">
    <source>
        <dbReference type="Google" id="ProtNLM"/>
    </source>
</evidence>
<accession>A0ABR8PUC8</accession>
<reference evidence="1 2" key="1">
    <citation type="submission" date="2020-08" db="EMBL/GenBank/DDBJ databases">
        <title>A Genomic Blueprint of the Chicken Gut Microbiome.</title>
        <authorList>
            <person name="Gilroy R."/>
            <person name="Ravi A."/>
            <person name="Getino M."/>
            <person name="Pursley I."/>
            <person name="Horton D.L."/>
            <person name="Alikhan N.-F."/>
            <person name="Baker D."/>
            <person name="Gharbi K."/>
            <person name="Hall N."/>
            <person name="Watson M."/>
            <person name="Adriaenssens E.M."/>
            <person name="Foster-Nyarko E."/>
            <person name="Jarju S."/>
            <person name="Secka A."/>
            <person name="Antonio M."/>
            <person name="Oren A."/>
            <person name="Chaudhuri R."/>
            <person name="La Ragione R.M."/>
            <person name="Hildebrand F."/>
            <person name="Pallen M.J."/>
        </authorList>
    </citation>
    <scope>NUCLEOTIDE SEQUENCE [LARGE SCALE GENOMIC DNA]</scope>
    <source>
        <strain evidence="1 2">Sa3CVN1</strain>
    </source>
</reference>
<sequence length="433" mass="50411">MKILIIATYLPPYGGSGNIRLLNYINYLNELGNDIDVIGVDYPKDSIAYDKSLEDAFNSSVNIVRVNAGYLYNLFNRKKKVVKSDDDVKKETSNTKLNKIKVKVNNFIKTNLLIPDSFIFWIRPAYKEACKLINSTEYDLMLSIHETPSSHLVASKLKNKYPKIKWVGYWSDPWNGDSALRENGLWVKKKIEERLERKVVEKVDKLLFTTKSTLNFYIKKYSLNEENADVVYRGFNSELYKEYSRSEEVPEHIKEDKINIVHTGTIYSKLRDITPLCLALNKLKEENYKVYKKLNILFIGQFDSSDDEKKLREFECVKIVDFLPFKEAIKYVIKADVLLLYGNKNSSQVPGKLYEYIGSEAVVVSILGSKEDELGYIMREVDKGPIIYNEETDIFDLLNNIENSYKDYDSNWKKPCFLFTWEKVVLDLFNKLT</sequence>
<protein>
    <recommendedName>
        <fullName evidence="3">Glycosyltransferase subfamily 4-like N-terminal domain-containing protein</fullName>
    </recommendedName>
</protein>
<proteinExistence type="predicted"/>
<organism evidence="1 2">
    <name type="scientific">Clostridium cibarium</name>
    <dbReference type="NCBI Taxonomy" id="2762247"/>
    <lineage>
        <taxon>Bacteria</taxon>
        <taxon>Bacillati</taxon>
        <taxon>Bacillota</taxon>
        <taxon>Clostridia</taxon>
        <taxon>Eubacteriales</taxon>
        <taxon>Clostridiaceae</taxon>
        <taxon>Clostridium</taxon>
    </lineage>
</organism>
<evidence type="ECO:0000313" key="1">
    <source>
        <dbReference type="EMBL" id="MBD7911779.1"/>
    </source>
</evidence>
<dbReference type="Gene3D" id="3.40.50.2000">
    <property type="entry name" value="Glycogen Phosphorylase B"/>
    <property type="match status" value="2"/>
</dbReference>
<name>A0ABR8PUC8_9CLOT</name>
<keyword evidence="2" id="KW-1185">Reference proteome</keyword>
<evidence type="ECO:0000313" key="2">
    <source>
        <dbReference type="Proteomes" id="UP000627781"/>
    </source>
</evidence>
<dbReference type="SUPFAM" id="SSF53756">
    <property type="entry name" value="UDP-Glycosyltransferase/glycogen phosphorylase"/>
    <property type="match status" value="1"/>
</dbReference>
<gene>
    <name evidence="1" type="ORF">H9661_10450</name>
</gene>
<dbReference type="Proteomes" id="UP000627781">
    <property type="component" value="Unassembled WGS sequence"/>
</dbReference>